<feature type="transmembrane region" description="Helical" evidence="1">
    <location>
        <begin position="39"/>
        <end position="63"/>
    </location>
</feature>
<evidence type="ECO:0000256" key="1">
    <source>
        <dbReference type="SAM" id="Phobius"/>
    </source>
</evidence>
<dbReference type="EMBL" id="NEXF01000360">
    <property type="protein sequence ID" value="PSO06951.1"/>
    <property type="molecule type" value="Genomic_DNA"/>
</dbReference>
<organism evidence="2 3">
    <name type="scientific">Candidatus Marsarchaeota G2 archaeon BE_D</name>
    <dbReference type="NCBI Taxonomy" id="1978158"/>
    <lineage>
        <taxon>Archaea</taxon>
        <taxon>Candidatus Marsarchaeota</taxon>
        <taxon>Candidatus Marsarchaeota group 2</taxon>
    </lineage>
</organism>
<keyword evidence="1" id="KW-0472">Membrane</keyword>
<evidence type="ECO:0000313" key="3">
    <source>
        <dbReference type="Proteomes" id="UP000242015"/>
    </source>
</evidence>
<dbReference type="AlphaFoldDB" id="A0A2R6C7U5"/>
<dbReference type="Proteomes" id="UP000242015">
    <property type="component" value="Unassembled WGS sequence"/>
</dbReference>
<accession>A0A2R6C7U5</accession>
<proteinExistence type="predicted"/>
<comment type="caution">
    <text evidence="2">The sequence shown here is derived from an EMBL/GenBank/DDBJ whole genome shotgun (WGS) entry which is preliminary data.</text>
</comment>
<keyword evidence="1" id="KW-0812">Transmembrane</keyword>
<name>A0A2R6C7U5_9ARCH</name>
<evidence type="ECO:0008006" key="4">
    <source>
        <dbReference type="Google" id="ProtNLM"/>
    </source>
</evidence>
<evidence type="ECO:0000313" key="2">
    <source>
        <dbReference type="EMBL" id="PSO06951.1"/>
    </source>
</evidence>
<sequence length="73" mass="8314">MNQYGRVYYQTKGVNNPYPDPFLVPQENILGTPVFSIPYVGFFILFVSSPEGLVFLIGVLTVYQIYEQESSDL</sequence>
<reference evidence="2 3" key="1">
    <citation type="submission" date="2017-04" db="EMBL/GenBank/DDBJ databases">
        <title>Novel microbial lineages endemic to geothermal iron-oxide mats fill important gaps in the evolutionary history of Archaea.</title>
        <authorList>
            <person name="Jay Z.J."/>
            <person name="Beam J.P."/>
            <person name="Dlakic M."/>
            <person name="Rusch D.B."/>
            <person name="Kozubal M.A."/>
            <person name="Inskeep W.P."/>
        </authorList>
    </citation>
    <scope>NUCLEOTIDE SEQUENCE [LARGE SCALE GENOMIC DNA]</scope>
    <source>
        <strain evidence="2">BE_D</strain>
    </source>
</reference>
<gene>
    <name evidence="2" type="ORF">B9Q04_13435</name>
</gene>
<protein>
    <recommendedName>
        <fullName evidence="4">Signal peptidase I</fullName>
    </recommendedName>
</protein>
<keyword evidence="1" id="KW-1133">Transmembrane helix</keyword>